<reference evidence="3" key="1">
    <citation type="submission" date="2015-01" db="EMBL/GenBank/DDBJ databases">
        <title>Flavisolibacter sp./LCS9/ whole genome sequencing.</title>
        <authorList>
            <person name="Kim M.K."/>
            <person name="Srinivasan S."/>
            <person name="Lee J.-J."/>
        </authorList>
    </citation>
    <scope>NUCLEOTIDE SEQUENCE [LARGE SCALE GENOMIC DNA]</scope>
    <source>
        <strain evidence="3">LCS9</strain>
    </source>
</reference>
<dbReference type="Proteomes" id="UP000077177">
    <property type="component" value="Chromosome"/>
</dbReference>
<dbReference type="AlphaFoldDB" id="A0A172U1W1"/>
<feature type="compositionally biased region" description="Basic and acidic residues" evidence="1">
    <location>
        <begin position="60"/>
        <end position="75"/>
    </location>
</feature>
<sequence length="75" mass="8521">MEDNRNQNRNTDQQKDQRNIDSTTDASGLHVQHPPKGAEQMNKSFGKPDPDNLQYQSANLKEDKDRDSEAEKGHA</sequence>
<dbReference type="KEGG" id="fla:SY85_23605"/>
<keyword evidence="3" id="KW-1185">Reference proteome</keyword>
<proteinExistence type="predicted"/>
<dbReference type="EMBL" id="CP011390">
    <property type="protein sequence ID" value="ANE53013.1"/>
    <property type="molecule type" value="Genomic_DNA"/>
</dbReference>
<dbReference type="RefSeq" id="WP_066408506.1">
    <property type="nucleotide sequence ID" value="NZ_CP011390.1"/>
</dbReference>
<feature type="compositionally biased region" description="Basic and acidic residues" evidence="1">
    <location>
        <begin position="1"/>
        <end position="19"/>
    </location>
</feature>
<protein>
    <submittedName>
        <fullName evidence="2">Uncharacterized protein</fullName>
    </submittedName>
</protein>
<evidence type="ECO:0000256" key="1">
    <source>
        <dbReference type="SAM" id="MobiDB-lite"/>
    </source>
</evidence>
<accession>A0A172U1W1</accession>
<name>A0A172U1W1_9BACT</name>
<feature type="region of interest" description="Disordered" evidence="1">
    <location>
        <begin position="1"/>
        <end position="75"/>
    </location>
</feature>
<gene>
    <name evidence="2" type="ORF">SY85_23605</name>
</gene>
<dbReference type="STRING" id="1492898.SY85_23605"/>
<evidence type="ECO:0000313" key="3">
    <source>
        <dbReference type="Proteomes" id="UP000077177"/>
    </source>
</evidence>
<organism evidence="2 3">
    <name type="scientific">Flavisolibacter tropicus</name>
    <dbReference type="NCBI Taxonomy" id="1492898"/>
    <lineage>
        <taxon>Bacteria</taxon>
        <taxon>Pseudomonadati</taxon>
        <taxon>Bacteroidota</taxon>
        <taxon>Chitinophagia</taxon>
        <taxon>Chitinophagales</taxon>
        <taxon>Chitinophagaceae</taxon>
        <taxon>Flavisolibacter</taxon>
    </lineage>
</organism>
<evidence type="ECO:0000313" key="2">
    <source>
        <dbReference type="EMBL" id="ANE53013.1"/>
    </source>
</evidence>
<reference evidence="2 3" key="2">
    <citation type="journal article" date="2016" name="Int. J. Syst. Evol. Microbiol.">
        <title>Flavisolibacter tropicus sp. nov., isolated from tropical soil.</title>
        <authorList>
            <person name="Lee J.J."/>
            <person name="Kang M.S."/>
            <person name="Kim G.S."/>
            <person name="Lee C.S."/>
            <person name="Lim S."/>
            <person name="Lee J."/>
            <person name="Roh S.H."/>
            <person name="Kang H."/>
            <person name="Ha J.M."/>
            <person name="Bae S."/>
            <person name="Jung H.Y."/>
            <person name="Kim M.K."/>
        </authorList>
    </citation>
    <scope>NUCLEOTIDE SEQUENCE [LARGE SCALE GENOMIC DNA]</scope>
    <source>
        <strain evidence="2 3">LCS9</strain>
    </source>
</reference>